<gene>
    <name evidence="2" type="ORF">IAC13_04615</name>
</gene>
<reference evidence="2" key="2">
    <citation type="journal article" date="2021" name="PeerJ">
        <title>Extensive microbial diversity within the chicken gut microbiome revealed by metagenomics and culture.</title>
        <authorList>
            <person name="Gilroy R."/>
            <person name="Ravi A."/>
            <person name="Getino M."/>
            <person name="Pursley I."/>
            <person name="Horton D.L."/>
            <person name="Alikhan N.F."/>
            <person name="Baker D."/>
            <person name="Gharbi K."/>
            <person name="Hall N."/>
            <person name="Watson M."/>
            <person name="Adriaenssens E.M."/>
            <person name="Foster-Nyarko E."/>
            <person name="Jarju S."/>
            <person name="Secka A."/>
            <person name="Antonio M."/>
            <person name="Oren A."/>
            <person name="Chaudhuri R.R."/>
            <person name="La Ragione R."/>
            <person name="Hildebrand F."/>
            <person name="Pallen M.J."/>
        </authorList>
    </citation>
    <scope>NUCLEOTIDE SEQUENCE</scope>
    <source>
        <strain evidence="2">E3-2379</strain>
    </source>
</reference>
<comment type="caution">
    <text evidence="2">The sequence shown here is derived from an EMBL/GenBank/DDBJ whole genome shotgun (WGS) entry which is preliminary data.</text>
</comment>
<dbReference type="SUPFAM" id="SSF52507">
    <property type="entry name" value="Homo-oligomeric flavin-containing Cys decarboxylases, HFCD"/>
    <property type="match status" value="1"/>
</dbReference>
<proteinExistence type="predicted"/>
<protein>
    <submittedName>
        <fullName evidence="2">Dipicolinate synthase subunit B</fullName>
    </submittedName>
</protein>
<feature type="domain" description="Flavoprotein" evidence="1">
    <location>
        <begin position="6"/>
        <end position="177"/>
    </location>
</feature>
<reference evidence="2" key="1">
    <citation type="submission" date="2020-10" db="EMBL/GenBank/DDBJ databases">
        <authorList>
            <person name="Gilroy R."/>
        </authorList>
    </citation>
    <scope>NUCLEOTIDE SEQUENCE</scope>
    <source>
        <strain evidence="2">E3-2379</strain>
    </source>
</reference>
<dbReference type="InterPro" id="IPR014214">
    <property type="entry name" value="Dipicolinic_acid_synth_B"/>
</dbReference>
<accession>A0A9D9I094</accession>
<dbReference type="Proteomes" id="UP000823618">
    <property type="component" value="Unassembled WGS sequence"/>
</dbReference>
<dbReference type="EMBL" id="JADIML010000130">
    <property type="protein sequence ID" value="MBO8463197.1"/>
    <property type="molecule type" value="Genomic_DNA"/>
</dbReference>
<dbReference type="NCBIfam" id="NF006161">
    <property type="entry name" value="PRK08305.1"/>
    <property type="match status" value="1"/>
</dbReference>
<evidence type="ECO:0000259" key="1">
    <source>
        <dbReference type="Pfam" id="PF02441"/>
    </source>
</evidence>
<organism evidence="2 3">
    <name type="scientific">Candidatus Scybalomonas excrementavium</name>
    <dbReference type="NCBI Taxonomy" id="2840943"/>
    <lineage>
        <taxon>Bacteria</taxon>
        <taxon>Bacillati</taxon>
        <taxon>Bacillota</taxon>
        <taxon>Clostridia</taxon>
        <taxon>Lachnospirales</taxon>
        <taxon>Lachnospiraceae</taxon>
        <taxon>Lachnospiraceae incertae sedis</taxon>
        <taxon>Candidatus Scybalomonas</taxon>
    </lineage>
</organism>
<sequence>MNLKGKTVGVAFTGSFCTYEKAMEQLEKLVTTGADVRCIFSNSSQNIDSRFGKAKDFLKKAEEITGNPIIKTIAQAEPIGPKGFLDILVILPCTGNTIGKLANGITDTPVLMAAKAHLRNEKPLVLSISTNDALGMNMKNIGLLLNTKHIYFVPFGQDDPIKKPNSMIAHTDLLVETLEQALEHRQYQPVIQSFL</sequence>
<evidence type="ECO:0000313" key="3">
    <source>
        <dbReference type="Proteomes" id="UP000823618"/>
    </source>
</evidence>
<dbReference type="AlphaFoldDB" id="A0A9D9I094"/>
<evidence type="ECO:0000313" key="2">
    <source>
        <dbReference type="EMBL" id="MBO8463197.1"/>
    </source>
</evidence>
<dbReference type="Pfam" id="PF02441">
    <property type="entry name" value="Flavoprotein"/>
    <property type="match status" value="1"/>
</dbReference>
<dbReference type="PIRSF" id="PIRSF001390">
    <property type="entry name" value="Dipicolinate_synth_subunit_B"/>
    <property type="match status" value="1"/>
</dbReference>
<dbReference type="InterPro" id="IPR003382">
    <property type="entry name" value="Flavoprotein"/>
</dbReference>
<dbReference type="InterPro" id="IPR036551">
    <property type="entry name" value="Flavin_trans-like"/>
</dbReference>
<dbReference type="Gene3D" id="3.40.50.1950">
    <property type="entry name" value="Flavin prenyltransferase-like"/>
    <property type="match status" value="1"/>
</dbReference>
<name>A0A9D9I094_9FIRM</name>
<dbReference type="NCBIfam" id="TIGR02852">
    <property type="entry name" value="spore_dpaB"/>
    <property type="match status" value="1"/>
</dbReference>
<dbReference type="GO" id="GO:0003824">
    <property type="term" value="F:catalytic activity"/>
    <property type="evidence" value="ECO:0007669"/>
    <property type="project" value="InterPro"/>
</dbReference>